<dbReference type="GO" id="GO:0003676">
    <property type="term" value="F:nucleic acid binding"/>
    <property type="evidence" value="ECO:0007669"/>
    <property type="project" value="InterPro"/>
</dbReference>
<accession>A0A7J6IB64</accession>
<dbReference type="Proteomes" id="UP000583929">
    <property type="component" value="Unassembled WGS sequence"/>
</dbReference>
<feature type="compositionally biased region" description="Polar residues" evidence="1">
    <location>
        <begin position="438"/>
        <end position="454"/>
    </location>
</feature>
<dbReference type="InterPro" id="IPR012337">
    <property type="entry name" value="RNaseH-like_sf"/>
</dbReference>
<dbReference type="InterPro" id="IPR052929">
    <property type="entry name" value="RNase_H-like_EbsB-rel"/>
</dbReference>
<feature type="compositionally biased region" description="Low complexity" evidence="1">
    <location>
        <begin position="210"/>
        <end position="235"/>
    </location>
</feature>
<proteinExistence type="predicted"/>
<keyword evidence="2" id="KW-0812">Transmembrane</keyword>
<feature type="region of interest" description="Disordered" evidence="1">
    <location>
        <begin position="433"/>
        <end position="460"/>
    </location>
</feature>
<keyword evidence="2" id="KW-0472">Membrane</keyword>
<dbReference type="Gene3D" id="3.30.420.10">
    <property type="entry name" value="Ribonuclease H-like superfamily/Ribonuclease H"/>
    <property type="match status" value="1"/>
</dbReference>
<comment type="caution">
    <text evidence="4">The sequence shown here is derived from an EMBL/GenBank/DDBJ whole genome shotgun (WGS) entry which is preliminary data.</text>
</comment>
<dbReference type="EMBL" id="JAATIQ010000002">
    <property type="protein sequence ID" value="KAF4404311.1"/>
    <property type="molecule type" value="Genomic_DNA"/>
</dbReference>
<dbReference type="GO" id="GO:0004523">
    <property type="term" value="F:RNA-DNA hybrid ribonuclease activity"/>
    <property type="evidence" value="ECO:0007669"/>
    <property type="project" value="InterPro"/>
</dbReference>
<dbReference type="SUPFAM" id="SSF53098">
    <property type="entry name" value="Ribonuclease H-like"/>
    <property type="match status" value="1"/>
</dbReference>
<dbReference type="InterPro" id="IPR036397">
    <property type="entry name" value="RNaseH_sf"/>
</dbReference>
<dbReference type="PANTHER" id="PTHR47074">
    <property type="entry name" value="BNAC02G40300D PROTEIN"/>
    <property type="match status" value="1"/>
</dbReference>
<evidence type="ECO:0000313" key="4">
    <source>
        <dbReference type="EMBL" id="KAF4404311.1"/>
    </source>
</evidence>
<sequence>MSETTMPPNEVMIKFNVDAAIDALNIEVGMETPFSSTTRPYAAGALGCFKIVTSEMESKSKDKEKIMLCSGFAPLLTCGVRFLHFQRRFQTAFPSCEVMVQTPIHSSRRLFFSRYYSLLPLSIFAYLYALSISACTPVSIPAENPLTLTYHIVMASSSTNPNPITALDDEDSLEFFPRLHPTPDAQDLEQAVDQFLHVDSPHSSPNPRISTHSAQVVSSSSTEPPPNTATTHATPLFPVRPSAPIITDSISVSTNIDKSKGKAPMIVPTTRTSRKDSGLVINDSCPPCNATIPSVSPTLLHSIPQSQAFVSFFLNDDSTWNTRKLKHYFPPYQVDRILTTPIDPQSSDSLIWGFHSSGILTESVSHALIGCPRAKSIWKASSFKQFYLSYYRSDIKDFLLQNTRNSILFKKNHTTNNVEEFVVNYLQEYKDAQHSQQHDSQPSEDSNIPQSSHQLRPPSLSPETPALFVDAATDQLKSLTGAGFVFKRGHQTVLASNFSKLLGVVSPIFSEGQALLQSLNWCIDSQFTPQVVFSDCLNLVSKVNGDWQDNSALSGLVSRIRLLFSNFPGASLQFIPRQFNMEAHNCAREALRFREMS</sequence>
<reference evidence="4 5" key="1">
    <citation type="journal article" date="2020" name="bioRxiv">
        <title>Sequence and annotation of 42 cannabis genomes reveals extensive copy number variation in cannabinoid synthesis and pathogen resistance genes.</title>
        <authorList>
            <person name="Mckernan K.J."/>
            <person name="Helbert Y."/>
            <person name="Kane L.T."/>
            <person name="Ebling H."/>
            <person name="Zhang L."/>
            <person name="Liu B."/>
            <person name="Eaton Z."/>
            <person name="Mclaughlin S."/>
            <person name="Kingan S."/>
            <person name="Baybayan P."/>
            <person name="Concepcion G."/>
            <person name="Jordan M."/>
            <person name="Riva A."/>
            <person name="Barbazuk W."/>
            <person name="Harkins T."/>
        </authorList>
    </citation>
    <scope>NUCLEOTIDE SEQUENCE [LARGE SCALE GENOMIC DNA]</scope>
    <source>
        <strain evidence="5">cv. Jamaican Lion 4</strain>
        <tissue evidence="4">Leaf</tissue>
    </source>
</reference>
<evidence type="ECO:0000256" key="1">
    <source>
        <dbReference type="SAM" id="MobiDB-lite"/>
    </source>
</evidence>
<organism evidence="4 5">
    <name type="scientific">Cannabis sativa</name>
    <name type="common">Hemp</name>
    <name type="synonym">Marijuana</name>
    <dbReference type="NCBI Taxonomy" id="3483"/>
    <lineage>
        <taxon>Eukaryota</taxon>
        <taxon>Viridiplantae</taxon>
        <taxon>Streptophyta</taxon>
        <taxon>Embryophyta</taxon>
        <taxon>Tracheophyta</taxon>
        <taxon>Spermatophyta</taxon>
        <taxon>Magnoliopsida</taxon>
        <taxon>eudicotyledons</taxon>
        <taxon>Gunneridae</taxon>
        <taxon>Pentapetalae</taxon>
        <taxon>rosids</taxon>
        <taxon>fabids</taxon>
        <taxon>Rosales</taxon>
        <taxon>Cannabaceae</taxon>
        <taxon>Cannabis</taxon>
    </lineage>
</organism>
<dbReference type="InterPro" id="IPR002156">
    <property type="entry name" value="RNaseH_domain"/>
</dbReference>
<evidence type="ECO:0000313" key="5">
    <source>
        <dbReference type="Proteomes" id="UP000583929"/>
    </source>
</evidence>
<dbReference type="CDD" id="cd06222">
    <property type="entry name" value="RNase_H_like"/>
    <property type="match status" value="1"/>
</dbReference>
<name>A0A7J6IB64_CANSA</name>
<evidence type="ECO:0000256" key="2">
    <source>
        <dbReference type="SAM" id="Phobius"/>
    </source>
</evidence>
<dbReference type="Pfam" id="PF13456">
    <property type="entry name" value="RVT_3"/>
    <property type="match status" value="1"/>
</dbReference>
<dbReference type="AlphaFoldDB" id="A0A7J6IB64"/>
<keyword evidence="5" id="KW-1185">Reference proteome</keyword>
<feature type="domain" description="RNase H type-1" evidence="3">
    <location>
        <begin position="469"/>
        <end position="590"/>
    </location>
</feature>
<gene>
    <name evidence="4" type="ORF">G4B88_014767</name>
</gene>
<keyword evidence="2" id="KW-1133">Transmembrane helix</keyword>
<feature type="transmembrane region" description="Helical" evidence="2">
    <location>
        <begin position="115"/>
        <end position="134"/>
    </location>
</feature>
<protein>
    <recommendedName>
        <fullName evidence="3">RNase H type-1 domain-containing protein</fullName>
    </recommendedName>
</protein>
<feature type="region of interest" description="Disordered" evidence="1">
    <location>
        <begin position="198"/>
        <end position="238"/>
    </location>
</feature>
<evidence type="ECO:0000259" key="3">
    <source>
        <dbReference type="Pfam" id="PF13456"/>
    </source>
</evidence>
<dbReference type="InterPro" id="IPR044730">
    <property type="entry name" value="RNase_H-like_dom_plant"/>
</dbReference>
<dbReference type="PANTHER" id="PTHR47074:SF48">
    <property type="entry name" value="POLYNUCLEOTIDYL TRANSFERASE, RIBONUCLEASE H-LIKE SUPERFAMILY PROTEIN"/>
    <property type="match status" value="1"/>
</dbReference>